<evidence type="ECO:0000256" key="3">
    <source>
        <dbReference type="ARBA" id="ARBA00022744"/>
    </source>
</evidence>
<dbReference type="Proteomes" id="UP000547721">
    <property type="component" value="Unassembled WGS sequence"/>
</dbReference>
<accession>A0A7K8MRW2</accession>
<keyword evidence="3 5" id="KW-0416">Keratin</keyword>
<feature type="non-terminal residue" evidence="6">
    <location>
        <position position="54"/>
    </location>
</feature>
<evidence type="ECO:0000256" key="2">
    <source>
        <dbReference type="ARBA" id="ARBA00011806"/>
    </source>
</evidence>
<proteinExistence type="inferred from homology"/>
<evidence type="ECO:0000313" key="6">
    <source>
        <dbReference type="EMBL" id="NXE43763.1"/>
    </source>
</evidence>
<comment type="similarity">
    <text evidence="1 5">Belongs to the avian keratin family.</text>
</comment>
<evidence type="ECO:0000256" key="5">
    <source>
        <dbReference type="RuleBase" id="RU364002"/>
    </source>
</evidence>
<gene>
    <name evidence="6" type="primary">Krsc_5</name>
    <name evidence="6" type="ORF">PTILEU_R02956</name>
</gene>
<dbReference type="InterPro" id="IPR003461">
    <property type="entry name" value="Keratin"/>
</dbReference>
<dbReference type="EMBL" id="VWYY01003319">
    <property type="protein sequence ID" value="NXE43763.1"/>
    <property type="molecule type" value="Genomic_DNA"/>
</dbReference>
<reference evidence="6 7" key="1">
    <citation type="submission" date="2019-09" db="EMBL/GenBank/DDBJ databases">
        <title>Bird 10,000 Genomes (B10K) Project - Family phase.</title>
        <authorList>
            <person name="Zhang G."/>
        </authorList>
    </citation>
    <scope>NUCLEOTIDE SEQUENCE [LARGE SCALE GENOMIC DNA]</scope>
    <source>
        <strain evidence="6">B10K-CU-031-17</strain>
        <tissue evidence="6">Muscle</tissue>
    </source>
</reference>
<dbReference type="Pfam" id="PF02422">
    <property type="entry name" value="Keratin"/>
    <property type="match status" value="1"/>
</dbReference>
<organism evidence="6 7">
    <name type="scientific">Ptilorrhoa leucosticta</name>
    <dbReference type="NCBI Taxonomy" id="449384"/>
    <lineage>
        <taxon>Eukaryota</taxon>
        <taxon>Metazoa</taxon>
        <taxon>Chordata</taxon>
        <taxon>Craniata</taxon>
        <taxon>Vertebrata</taxon>
        <taxon>Euteleostomi</taxon>
        <taxon>Archelosauria</taxon>
        <taxon>Archosauria</taxon>
        <taxon>Dinosauria</taxon>
        <taxon>Saurischia</taxon>
        <taxon>Theropoda</taxon>
        <taxon>Coelurosauria</taxon>
        <taxon>Aves</taxon>
        <taxon>Neognathae</taxon>
        <taxon>Neoaves</taxon>
        <taxon>Telluraves</taxon>
        <taxon>Australaves</taxon>
        <taxon>Passeriformes</taxon>
        <taxon>Corvoidea</taxon>
        <taxon>Cinclosomatidae</taxon>
        <taxon>Ptilorrhoa</taxon>
    </lineage>
</organism>
<dbReference type="PANTHER" id="PTHR31203">
    <property type="entry name" value="BETA-KERATIN-RELATED PROTEIN-RELATED"/>
    <property type="match status" value="1"/>
</dbReference>
<name>A0A7K8MRW2_9CORV</name>
<comment type="subunit">
    <text evidence="2 5">The avian keratins (F-ker, S-ker, C-ker and B-ker) are a complex mixture of very similar polypeptides.</text>
</comment>
<dbReference type="AlphaFoldDB" id="A0A7K8MRW2"/>
<dbReference type="PANTHER" id="PTHR31203:SF1">
    <property type="entry name" value="BETA-KERATIN-RELATED PROTEIN-RELATED"/>
    <property type="match status" value="1"/>
</dbReference>
<sequence length="54" mass="5498">GVSCPRPIAESVNEPCVQQCPDSRALILPPPVVVTIPGPVLSSFPQESVVGSSG</sequence>
<keyword evidence="4" id="KW-0007">Acetylation</keyword>
<dbReference type="GO" id="GO:0005200">
    <property type="term" value="F:structural constituent of cytoskeleton"/>
    <property type="evidence" value="ECO:0007669"/>
    <property type="project" value="InterPro"/>
</dbReference>
<evidence type="ECO:0000256" key="4">
    <source>
        <dbReference type="ARBA" id="ARBA00022990"/>
    </source>
</evidence>
<protein>
    <recommendedName>
        <fullName evidence="5">Keratin</fullName>
    </recommendedName>
</protein>
<evidence type="ECO:0000256" key="1">
    <source>
        <dbReference type="ARBA" id="ARBA00008702"/>
    </source>
</evidence>
<comment type="caution">
    <text evidence="6">The sequence shown here is derived from an EMBL/GenBank/DDBJ whole genome shotgun (WGS) entry which is preliminary data.</text>
</comment>
<evidence type="ECO:0000313" key="7">
    <source>
        <dbReference type="Proteomes" id="UP000547721"/>
    </source>
</evidence>
<feature type="non-terminal residue" evidence="6">
    <location>
        <position position="1"/>
    </location>
</feature>
<keyword evidence="7" id="KW-1185">Reference proteome</keyword>
<dbReference type="GO" id="GO:0005882">
    <property type="term" value="C:intermediate filament"/>
    <property type="evidence" value="ECO:0007669"/>
    <property type="project" value="UniProtKB-KW"/>
</dbReference>